<dbReference type="OrthoDB" id="3265858at2759"/>
<feature type="compositionally biased region" description="Low complexity" evidence="2">
    <location>
        <begin position="515"/>
        <end position="527"/>
    </location>
</feature>
<feature type="domain" description="DUF6697" evidence="3">
    <location>
        <begin position="238"/>
        <end position="440"/>
    </location>
</feature>
<name>A0A9P6CVT7_9AGAR</name>
<dbReference type="InterPro" id="IPR046520">
    <property type="entry name" value="DUF6697"/>
</dbReference>
<evidence type="ECO:0000259" key="3">
    <source>
        <dbReference type="Pfam" id="PF20411"/>
    </source>
</evidence>
<feature type="region of interest" description="Disordered" evidence="2">
    <location>
        <begin position="442"/>
        <end position="535"/>
    </location>
</feature>
<dbReference type="Proteomes" id="UP000807469">
    <property type="component" value="Unassembled WGS sequence"/>
</dbReference>
<keyword evidence="1" id="KW-0175">Coiled coil</keyword>
<evidence type="ECO:0000256" key="1">
    <source>
        <dbReference type="SAM" id="Coils"/>
    </source>
</evidence>
<proteinExistence type="predicted"/>
<dbReference type="AlphaFoldDB" id="A0A9P6CVT7"/>
<evidence type="ECO:0000313" key="5">
    <source>
        <dbReference type="Proteomes" id="UP000807469"/>
    </source>
</evidence>
<feature type="compositionally biased region" description="Low complexity" evidence="2">
    <location>
        <begin position="473"/>
        <end position="488"/>
    </location>
</feature>
<protein>
    <recommendedName>
        <fullName evidence="3">DUF6697 domain-containing protein</fullName>
    </recommendedName>
</protein>
<reference evidence="4" key="1">
    <citation type="submission" date="2020-11" db="EMBL/GenBank/DDBJ databases">
        <authorList>
            <consortium name="DOE Joint Genome Institute"/>
            <person name="Ahrendt S."/>
            <person name="Riley R."/>
            <person name="Andreopoulos W."/>
            <person name="Labutti K."/>
            <person name="Pangilinan J."/>
            <person name="Ruiz-Duenas F.J."/>
            <person name="Barrasa J.M."/>
            <person name="Sanchez-Garcia M."/>
            <person name="Camarero S."/>
            <person name="Miyauchi S."/>
            <person name="Serrano A."/>
            <person name="Linde D."/>
            <person name="Babiker R."/>
            <person name="Drula E."/>
            <person name="Ayuso-Fernandez I."/>
            <person name="Pacheco R."/>
            <person name="Padilla G."/>
            <person name="Ferreira P."/>
            <person name="Barriuso J."/>
            <person name="Kellner H."/>
            <person name="Castanera R."/>
            <person name="Alfaro M."/>
            <person name="Ramirez L."/>
            <person name="Pisabarro A.G."/>
            <person name="Kuo A."/>
            <person name="Tritt A."/>
            <person name="Lipzen A."/>
            <person name="He G."/>
            <person name="Yan M."/>
            <person name="Ng V."/>
            <person name="Cullen D."/>
            <person name="Martin F."/>
            <person name="Rosso M.-N."/>
            <person name="Henrissat B."/>
            <person name="Hibbett D."/>
            <person name="Martinez A.T."/>
            <person name="Grigoriev I.V."/>
        </authorList>
    </citation>
    <scope>NUCLEOTIDE SEQUENCE</scope>
    <source>
        <strain evidence="4">CIRM-BRFM 674</strain>
    </source>
</reference>
<evidence type="ECO:0000313" key="4">
    <source>
        <dbReference type="EMBL" id="KAF9481102.1"/>
    </source>
</evidence>
<dbReference type="Pfam" id="PF20411">
    <property type="entry name" value="DUF6697"/>
    <property type="match status" value="1"/>
</dbReference>
<sequence>MDDLKITNIEQHIQRFHSSLRTDYLGKVNEVAKLHAEMAKLQTRLLDVEHENHMLKMQLELSKAKGKHTEHLPGPPRAPSPLLPAASAVGNETPIDCIQIAEPSEESNSFLKRARSPLIEIIENSKPSRKRVKVEAKLDIPASTQVFTHTVKTDTKCEVQSPRRTIFKAKSCSPELGTSSSSSAATIIPALQDTKDTKVKRQKTENPNVFSLPQSVTDTYLQNAETFEIQPPPLDLEVPRKFLRITYGGSDQHFLQYIQADRNPSGPYLRRVVYPMLDLNPSMPSLPGEPGLVFASRHELLSNPPWTLFCKRVKDKAIWSYLGEYECTLVGSMTANDFQAQSSVVQREWARRLLKQKSIEVYVSMRARIALRFSSMIPASNKDEEDRLVKREVEAIKANKGRRISEQNIIDAFCRGDEGIDIILMTCVKYDHVFADDIQTQFANPPSETGPSTNMEKKASGAKPLRMPKPKRSQSTSRQSSAISSPTPAEVAHGPATGGYVRSNRLKRSTRKVIESTTSSEVSGSSAEESEWSAD</sequence>
<organism evidence="4 5">
    <name type="scientific">Pholiota conissans</name>
    <dbReference type="NCBI Taxonomy" id="109636"/>
    <lineage>
        <taxon>Eukaryota</taxon>
        <taxon>Fungi</taxon>
        <taxon>Dikarya</taxon>
        <taxon>Basidiomycota</taxon>
        <taxon>Agaricomycotina</taxon>
        <taxon>Agaricomycetes</taxon>
        <taxon>Agaricomycetidae</taxon>
        <taxon>Agaricales</taxon>
        <taxon>Agaricineae</taxon>
        <taxon>Strophariaceae</taxon>
        <taxon>Pholiota</taxon>
    </lineage>
</organism>
<feature type="coiled-coil region" evidence="1">
    <location>
        <begin position="31"/>
        <end position="58"/>
    </location>
</feature>
<keyword evidence="5" id="KW-1185">Reference proteome</keyword>
<gene>
    <name evidence="4" type="ORF">BDN70DRAFT_992137</name>
</gene>
<comment type="caution">
    <text evidence="4">The sequence shown here is derived from an EMBL/GenBank/DDBJ whole genome shotgun (WGS) entry which is preliminary data.</text>
</comment>
<accession>A0A9P6CVT7</accession>
<evidence type="ECO:0000256" key="2">
    <source>
        <dbReference type="SAM" id="MobiDB-lite"/>
    </source>
</evidence>
<dbReference type="EMBL" id="MU155183">
    <property type="protein sequence ID" value="KAF9481102.1"/>
    <property type="molecule type" value="Genomic_DNA"/>
</dbReference>
<feature type="compositionally biased region" description="Polar residues" evidence="2">
    <location>
        <begin position="442"/>
        <end position="454"/>
    </location>
</feature>